<reference evidence="2" key="1">
    <citation type="submission" date="2021-03" db="EMBL/GenBank/DDBJ databases">
        <title>Chromosome level genome of the anhydrobiotic midge Polypedilum vanderplanki.</title>
        <authorList>
            <person name="Yoshida Y."/>
            <person name="Kikawada T."/>
            <person name="Gusev O."/>
        </authorList>
    </citation>
    <scope>NUCLEOTIDE SEQUENCE</scope>
    <source>
        <strain evidence="2">NIAS01</strain>
        <tissue evidence="2">Whole body or cell culture</tissue>
    </source>
</reference>
<feature type="region of interest" description="Disordered" evidence="1">
    <location>
        <begin position="44"/>
        <end position="67"/>
    </location>
</feature>
<evidence type="ECO:0000313" key="2">
    <source>
        <dbReference type="EMBL" id="KAG5679240.1"/>
    </source>
</evidence>
<feature type="region of interest" description="Disordered" evidence="1">
    <location>
        <begin position="394"/>
        <end position="418"/>
    </location>
</feature>
<feature type="compositionally biased region" description="Acidic residues" evidence="1">
    <location>
        <begin position="252"/>
        <end position="273"/>
    </location>
</feature>
<dbReference type="EMBL" id="JADBJN010000002">
    <property type="protein sequence ID" value="KAG5679240.1"/>
    <property type="molecule type" value="Genomic_DNA"/>
</dbReference>
<accession>A0A9J6CBJ7</accession>
<dbReference type="AlphaFoldDB" id="A0A9J6CBJ7"/>
<feature type="compositionally biased region" description="Low complexity" evidence="1">
    <location>
        <begin position="611"/>
        <end position="620"/>
    </location>
</feature>
<feature type="compositionally biased region" description="Basic and acidic residues" evidence="1">
    <location>
        <begin position="56"/>
        <end position="67"/>
    </location>
</feature>
<feature type="region of interest" description="Disordered" evidence="1">
    <location>
        <begin position="555"/>
        <end position="579"/>
    </location>
</feature>
<feature type="region of interest" description="Disordered" evidence="1">
    <location>
        <begin position="606"/>
        <end position="630"/>
    </location>
</feature>
<sequence length="811" mass="93672">MLPSSYVQIVDNNDEKVVDDNQALPPPQQQQQQQQTTCLDETSCPFAQQQQQQQEIRGRSSSLDKHRSSFSMRMIGSQSTLNTLCSHHSMSKGSIHQNAFYNRLYNSDPNTNTIDSHITDDSEYLSNYAHIKHSHRHPHYHLRRQSQPDEPRFMMSRNSSVKSFTSQCYINPEYFYEIRPSTSCDSKASLISRKPSQNQIMLLNSELQLLEGLREGLSNSYPKINYIDKHYLSLNDDAPPLLHHRPVHDYDNGDEEEEEEIDEEEEEVEEEETSSTSSDASEFHENKTSTLDRSKASYVHMHRHDRPLTIPMFSETDSYSTVNDEITQLVSKHLSNSIKQLVARQLTDTDFYALPLRRRHSCDSSELSDIQIPDLFNSPSRIKWNFLTGLPDHSRSQSQIYSSDYKTDEDDDEQKQKQYEKRVEAMMKRKSSSLDPKYQAHHREIEIMPIWRANSYGRARDAMVAHHSCCEAHRRMHTISTRDAEVTTDRNQEEKYPNGNVKEEDTGVYEFELCTKENCEYLSKSQLISTEEKNLLNNEMPGLLPCTKNINLKHNKFKMKKTKKTKSKSSSQKENREQIEDQMIMWNKINLNHLMKKDSCNINSVNFKPHSSSSSSSSINNGGGISNEAGNRNLKKRQKACDKLFNATTTESSSTQQQHRHLQPQQSLNVASLILASFNSTQARIRNDGGIYFSNPDLSNIPADLRSMNFINNNSCQFINNDLRSNVNSTNNNNNNSSSRSSRFDSRFNNLNSATNYLLESINSNNNNSEIMQQQDIRRRLRYINLHGMLRRAQKRAKKYLNSISFASSRK</sequence>
<name>A0A9J6CBJ7_POLVA</name>
<dbReference type="Proteomes" id="UP001107558">
    <property type="component" value="Chromosome 2"/>
</dbReference>
<gene>
    <name evidence="2" type="ORF">PVAND_008820</name>
</gene>
<comment type="caution">
    <text evidence="2">The sequence shown here is derived from an EMBL/GenBank/DDBJ whole genome shotgun (WGS) entry which is preliminary data.</text>
</comment>
<feature type="compositionally biased region" description="Basic and acidic residues" evidence="1">
    <location>
        <begin position="281"/>
        <end position="295"/>
    </location>
</feature>
<feature type="compositionally biased region" description="Basic residues" evidence="1">
    <location>
        <begin position="555"/>
        <end position="567"/>
    </location>
</feature>
<feature type="region of interest" description="Disordered" evidence="1">
    <location>
        <begin position="237"/>
        <end position="295"/>
    </location>
</feature>
<evidence type="ECO:0000313" key="3">
    <source>
        <dbReference type="Proteomes" id="UP001107558"/>
    </source>
</evidence>
<evidence type="ECO:0000256" key="1">
    <source>
        <dbReference type="SAM" id="MobiDB-lite"/>
    </source>
</evidence>
<proteinExistence type="predicted"/>
<keyword evidence="3" id="KW-1185">Reference proteome</keyword>
<feature type="region of interest" description="Disordered" evidence="1">
    <location>
        <begin position="727"/>
        <end position="746"/>
    </location>
</feature>
<organism evidence="2 3">
    <name type="scientific">Polypedilum vanderplanki</name>
    <name type="common">Sleeping chironomid midge</name>
    <dbReference type="NCBI Taxonomy" id="319348"/>
    <lineage>
        <taxon>Eukaryota</taxon>
        <taxon>Metazoa</taxon>
        <taxon>Ecdysozoa</taxon>
        <taxon>Arthropoda</taxon>
        <taxon>Hexapoda</taxon>
        <taxon>Insecta</taxon>
        <taxon>Pterygota</taxon>
        <taxon>Neoptera</taxon>
        <taxon>Endopterygota</taxon>
        <taxon>Diptera</taxon>
        <taxon>Nematocera</taxon>
        <taxon>Chironomoidea</taxon>
        <taxon>Chironomidae</taxon>
        <taxon>Chironominae</taxon>
        <taxon>Polypedilum</taxon>
        <taxon>Polypedilum</taxon>
    </lineage>
</organism>
<protein>
    <submittedName>
        <fullName evidence="2">Uncharacterized protein</fullName>
    </submittedName>
</protein>